<dbReference type="EC" id="2.7.7.50" evidence="2"/>
<keyword evidence="6" id="KW-0547">Nucleotide-binding</keyword>
<dbReference type="InterPro" id="IPR029021">
    <property type="entry name" value="Prot-tyrosine_phosphatase-like"/>
</dbReference>
<dbReference type="InterPro" id="IPR012340">
    <property type="entry name" value="NA-bd_OB-fold"/>
</dbReference>
<dbReference type="GO" id="GO:0006370">
    <property type="term" value="P:7-methylguanosine mRNA capping"/>
    <property type="evidence" value="ECO:0007669"/>
    <property type="project" value="UniProtKB-KW"/>
</dbReference>
<evidence type="ECO:0000256" key="1">
    <source>
        <dbReference type="ARBA" id="ARBA00004123"/>
    </source>
</evidence>
<evidence type="ECO:0000256" key="8">
    <source>
        <dbReference type="ARBA" id="ARBA00023134"/>
    </source>
</evidence>
<feature type="region of interest" description="Disordered" evidence="11">
    <location>
        <begin position="764"/>
        <end position="812"/>
    </location>
</feature>
<keyword evidence="3" id="KW-0507">mRNA processing</keyword>
<keyword evidence="9" id="KW-0539">Nucleus</keyword>
<evidence type="ECO:0000256" key="4">
    <source>
        <dbReference type="ARBA" id="ARBA00022679"/>
    </source>
</evidence>
<proteinExistence type="predicted"/>
<dbReference type="AlphaFoldDB" id="A0A7R9V957"/>
<comment type="catalytic activity">
    <reaction evidence="10">
        <text>a 5'-end diphospho-ribonucleoside in mRNA + GTP + H(+) = a 5'-end (5'-triphosphoguanosine)-ribonucleoside in mRNA + diphosphate</text>
        <dbReference type="Rhea" id="RHEA:67012"/>
        <dbReference type="Rhea" id="RHEA-COMP:17165"/>
        <dbReference type="Rhea" id="RHEA-COMP:17166"/>
        <dbReference type="ChEBI" id="CHEBI:15378"/>
        <dbReference type="ChEBI" id="CHEBI:33019"/>
        <dbReference type="ChEBI" id="CHEBI:37565"/>
        <dbReference type="ChEBI" id="CHEBI:167616"/>
        <dbReference type="ChEBI" id="CHEBI:167617"/>
        <dbReference type="EC" id="2.7.7.50"/>
    </reaction>
    <physiologicalReaction direction="left-to-right" evidence="10">
        <dbReference type="Rhea" id="RHEA:67013"/>
    </physiologicalReaction>
</comment>
<evidence type="ECO:0000256" key="2">
    <source>
        <dbReference type="ARBA" id="ARBA00012475"/>
    </source>
</evidence>
<dbReference type="InterPro" id="IPR013846">
    <property type="entry name" value="mRNA_cap_enzyme_C"/>
</dbReference>
<evidence type="ECO:0000256" key="3">
    <source>
        <dbReference type="ARBA" id="ARBA00022664"/>
    </source>
</evidence>
<keyword evidence="4" id="KW-0808">Transferase</keyword>
<gene>
    <name evidence="13" type="ORF">CEUR00632_LOCUS8180</name>
</gene>
<dbReference type="InterPro" id="IPR000387">
    <property type="entry name" value="Tyr_Pase_dom"/>
</dbReference>
<feature type="compositionally biased region" description="Pro residues" evidence="11">
    <location>
        <begin position="233"/>
        <end position="242"/>
    </location>
</feature>
<dbReference type="InterPro" id="IPR051029">
    <property type="entry name" value="mRNA_Capping_Enz/RNA_Phosphat"/>
</dbReference>
<evidence type="ECO:0000256" key="9">
    <source>
        <dbReference type="ARBA" id="ARBA00023242"/>
    </source>
</evidence>
<feature type="compositionally biased region" description="Gly residues" evidence="11">
    <location>
        <begin position="647"/>
        <end position="661"/>
    </location>
</feature>
<reference evidence="13" key="1">
    <citation type="submission" date="2021-01" db="EMBL/GenBank/DDBJ databases">
        <authorList>
            <person name="Corre E."/>
            <person name="Pelletier E."/>
            <person name="Niang G."/>
            <person name="Scheremetjew M."/>
            <person name="Finn R."/>
            <person name="Kale V."/>
            <person name="Holt S."/>
            <person name="Cochrane G."/>
            <person name="Meng A."/>
            <person name="Brown T."/>
            <person name="Cohen L."/>
        </authorList>
    </citation>
    <scope>NUCLEOTIDE SEQUENCE</scope>
    <source>
        <strain evidence="13">CCMP219</strain>
    </source>
</reference>
<evidence type="ECO:0000256" key="10">
    <source>
        <dbReference type="ARBA" id="ARBA00044624"/>
    </source>
</evidence>
<dbReference type="PROSITE" id="PS50056">
    <property type="entry name" value="TYR_PHOSPHATASE_2"/>
    <property type="match status" value="1"/>
</dbReference>
<keyword evidence="8" id="KW-0342">GTP-binding</keyword>
<dbReference type="GO" id="GO:0016787">
    <property type="term" value="F:hydrolase activity"/>
    <property type="evidence" value="ECO:0007669"/>
    <property type="project" value="UniProtKB-ARBA"/>
</dbReference>
<dbReference type="InterPro" id="IPR016130">
    <property type="entry name" value="Tyr_Pase_AS"/>
</dbReference>
<evidence type="ECO:0000256" key="5">
    <source>
        <dbReference type="ARBA" id="ARBA00022695"/>
    </source>
</evidence>
<dbReference type="InterPro" id="IPR001339">
    <property type="entry name" value="mRNA_cap_enzyme_adenylation"/>
</dbReference>
<dbReference type="GO" id="GO:0004484">
    <property type="term" value="F:mRNA guanylyltransferase activity"/>
    <property type="evidence" value="ECO:0007669"/>
    <property type="project" value="UniProtKB-EC"/>
</dbReference>
<comment type="subcellular location">
    <subcellularLocation>
        <location evidence="1">Nucleus</location>
    </subcellularLocation>
</comment>
<dbReference type="PANTHER" id="PTHR10367:SF17">
    <property type="entry name" value="MRNA-CAPPING ENZYME"/>
    <property type="match status" value="1"/>
</dbReference>
<dbReference type="PROSITE" id="PS00383">
    <property type="entry name" value="TYR_PHOSPHATASE_1"/>
    <property type="match status" value="1"/>
</dbReference>
<feature type="region of interest" description="Disordered" evidence="11">
    <location>
        <begin position="633"/>
        <end position="709"/>
    </location>
</feature>
<dbReference type="SUPFAM" id="SSF50249">
    <property type="entry name" value="Nucleic acid-binding proteins"/>
    <property type="match status" value="1"/>
</dbReference>
<evidence type="ECO:0000313" key="13">
    <source>
        <dbReference type="EMBL" id="CAD8288141.1"/>
    </source>
</evidence>
<dbReference type="SUPFAM" id="SSF52799">
    <property type="entry name" value="(Phosphotyrosine protein) phosphatases II"/>
    <property type="match status" value="1"/>
</dbReference>
<accession>A0A7R9V957</accession>
<evidence type="ECO:0000256" key="7">
    <source>
        <dbReference type="ARBA" id="ARBA00023042"/>
    </source>
</evidence>
<feature type="region of interest" description="Disordered" evidence="11">
    <location>
        <begin position="209"/>
        <end position="246"/>
    </location>
</feature>
<dbReference type="Gene3D" id="3.30.470.30">
    <property type="entry name" value="DNA ligase/mRNA capping enzyme"/>
    <property type="match status" value="1"/>
</dbReference>
<dbReference type="PANTHER" id="PTHR10367">
    <property type="entry name" value="MRNA-CAPPING ENZYME"/>
    <property type="match status" value="1"/>
</dbReference>
<sequence>MWGGGGRFRGAALELPPGWIDCPNFGKPPQVQPGCVLNVIPSKVPLGYDFAHLMPADKLYTLRHAIEQCEQRNTPVGLVLDLTNSHRYYRFNDEYPDAEGKGLFYRKVPCRGKGQSPQPEAVNQAVYEIWAFLQHFPHKFVLVHCTHGFNRTGYVIVCALMRMMSEMGMTVDRAVRRFAEGRPPGIYKDGYLQDLFKYHHERRQSKIITPPVPSWKGVGDDEEEDAGAAAADAPPPTPPGPPGHDKIFEIGERLPEDHNQFILDCVSNVLLPGRRDIKFPGSQPVSLDRTNMDRIEKQRYWVTWKADGTRYMMYIHSHGVYLIDRSNNVARVQMRFPMPRKPSASGHRPEYPVGPPHQNVLLDGEMVVDHDKATNQYQRRYLVYDAMAVGERPLVTEPFVVRYKIVEEEVLRPRAVEIAYIREPCAAEEPQRTKYRAPPFAYMYDDEPFKVRRKEFFPLHLARKLIGNFIPQLSHEADGLILQPAEDPYKALTCNELLKWKFAHLNSVDFRLNCTFAPDGQVAANDLLLMDTRGGRNNSRPPNYIAIEGAGVTFPEGVDAASLHQRIIECTWDEDTHTWKFLRVREDKDQPNAAHVFTKVVSSITDNIKDEELLRFLERCFLTMDQYEPDRAKVAPGKMPQMPLEEGAGGNGDAGPEGGQAGCRVLDSQKQQQHGHMGTLPGMPQRGGAPLGVSGTLAKRGRDTDGYSGPIFLTANQAGTYPRGEYDADEPDCRVFQRVPVPQPPPYVFERVEGLDGPLEDPSVLLSGMGPECAPPPPPRLAAGPAGDTDSGRPLPVDPYYVEPGAAEADAG</sequence>
<dbReference type="GO" id="GO:0005524">
    <property type="term" value="F:ATP binding"/>
    <property type="evidence" value="ECO:0007669"/>
    <property type="project" value="InterPro"/>
</dbReference>
<evidence type="ECO:0000259" key="12">
    <source>
        <dbReference type="PROSITE" id="PS50056"/>
    </source>
</evidence>
<dbReference type="Gene3D" id="2.40.50.140">
    <property type="entry name" value="Nucleic acid-binding proteins"/>
    <property type="match status" value="1"/>
</dbReference>
<dbReference type="SUPFAM" id="SSF56091">
    <property type="entry name" value="DNA ligase/mRNA capping enzyme, catalytic domain"/>
    <property type="match status" value="1"/>
</dbReference>
<organism evidence="13">
    <name type="scientific">Chlamydomonas euryale</name>
    <dbReference type="NCBI Taxonomy" id="1486919"/>
    <lineage>
        <taxon>Eukaryota</taxon>
        <taxon>Viridiplantae</taxon>
        <taxon>Chlorophyta</taxon>
        <taxon>core chlorophytes</taxon>
        <taxon>Chlorophyceae</taxon>
        <taxon>CS clade</taxon>
        <taxon>Chlamydomonadales</taxon>
        <taxon>Chlamydomonadaceae</taxon>
        <taxon>Chlamydomonas</taxon>
    </lineage>
</organism>
<evidence type="ECO:0000256" key="11">
    <source>
        <dbReference type="SAM" id="MobiDB-lite"/>
    </source>
</evidence>
<dbReference type="CDD" id="cd07895">
    <property type="entry name" value="Adenylation_mRNA_capping"/>
    <property type="match status" value="1"/>
</dbReference>
<dbReference type="Gene3D" id="3.90.190.10">
    <property type="entry name" value="Protein tyrosine phosphatase superfamily"/>
    <property type="match status" value="1"/>
</dbReference>
<keyword evidence="5" id="KW-0548">Nucleotidyltransferase</keyword>
<dbReference type="Pfam" id="PF01331">
    <property type="entry name" value="mRNA_cap_enzyme"/>
    <property type="match status" value="1"/>
</dbReference>
<keyword evidence="7" id="KW-0506">mRNA capping</keyword>
<dbReference type="GO" id="GO:0005525">
    <property type="term" value="F:GTP binding"/>
    <property type="evidence" value="ECO:0007669"/>
    <property type="project" value="UniProtKB-KW"/>
</dbReference>
<name>A0A7R9V957_9CHLO</name>
<dbReference type="EMBL" id="HBEC01017440">
    <property type="protein sequence ID" value="CAD8288141.1"/>
    <property type="molecule type" value="Transcribed_RNA"/>
</dbReference>
<protein>
    <recommendedName>
        <fullName evidence="2">mRNA guanylyltransferase</fullName>
        <ecNumber evidence="2">2.7.7.50</ecNumber>
    </recommendedName>
</protein>
<feature type="domain" description="Tyrosine specific protein phosphatases" evidence="12">
    <location>
        <begin position="141"/>
        <end position="193"/>
    </location>
</feature>
<evidence type="ECO:0000256" key="6">
    <source>
        <dbReference type="ARBA" id="ARBA00022741"/>
    </source>
</evidence>
<dbReference type="Pfam" id="PF03919">
    <property type="entry name" value="mRNA_cap_C"/>
    <property type="match status" value="1"/>
</dbReference>
<dbReference type="GO" id="GO:0005634">
    <property type="term" value="C:nucleus"/>
    <property type="evidence" value="ECO:0007669"/>
    <property type="project" value="UniProtKB-SubCell"/>
</dbReference>